<gene>
    <name evidence="2" type="ORF">CVT25_013420</name>
</gene>
<organism evidence="2 3">
    <name type="scientific">Psilocybe cyanescens</name>
    <dbReference type="NCBI Taxonomy" id="93625"/>
    <lineage>
        <taxon>Eukaryota</taxon>
        <taxon>Fungi</taxon>
        <taxon>Dikarya</taxon>
        <taxon>Basidiomycota</taxon>
        <taxon>Agaricomycotina</taxon>
        <taxon>Agaricomycetes</taxon>
        <taxon>Agaricomycetidae</taxon>
        <taxon>Agaricales</taxon>
        <taxon>Agaricineae</taxon>
        <taxon>Strophariaceae</taxon>
        <taxon>Psilocybe</taxon>
    </lineage>
</organism>
<dbReference type="Proteomes" id="UP000283269">
    <property type="component" value="Unassembled WGS sequence"/>
</dbReference>
<sequence>MEAELTQKAINTIARDLIAAKMFSLASCAFHDARWSREVCNRYVLFPEALKTVTTFVIGVDLASKAIFITRIYAIYSRKLGVLIFGVCLLVAELAVKIVLWAVFWSADITRQDIFFDLEISKLRYLQANGFHMDCGVGLRFCDVLHDVLENSEV</sequence>
<name>A0A409WST4_PSICY</name>
<keyword evidence="1" id="KW-0812">Transmembrane</keyword>
<evidence type="ECO:0000313" key="3">
    <source>
        <dbReference type="Proteomes" id="UP000283269"/>
    </source>
</evidence>
<protein>
    <submittedName>
        <fullName evidence="2">Uncharacterized protein</fullName>
    </submittedName>
</protein>
<feature type="transmembrane region" description="Helical" evidence="1">
    <location>
        <begin position="80"/>
        <end position="105"/>
    </location>
</feature>
<evidence type="ECO:0000313" key="2">
    <source>
        <dbReference type="EMBL" id="PPQ81578.1"/>
    </source>
</evidence>
<accession>A0A409WST4</accession>
<dbReference type="OrthoDB" id="3242376at2759"/>
<comment type="caution">
    <text evidence="2">The sequence shown here is derived from an EMBL/GenBank/DDBJ whole genome shotgun (WGS) entry which is preliminary data.</text>
</comment>
<reference evidence="2 3" key="1">
    <citation type="journal article" date="2018" name="Evol. Lett.">
        <title>Horizontal gene cluster transfer increased hallucinogenic mushroom diversity.</title>
        <authorList>
            <person name="Reynolds H.T."/>
            <person name="Vijayakumar V."/>
            <person name="Gluck-Thaler E."/>
            <person name="Korotkin H.B."/>
            <person name="Matheny P.B."/>
            <person name="Slot J.C."/>
        </authorList>
    </citation>
    <scope>NUCLEOTIDE SEQUENCE [LARGE SCALE GENOMIC DNA]</scope>
    <source>
        <strain evidence="2 3">2631</strain>
    </source>
</reference>
<dbReference type="AlphaFoldDB" id="A0A409WST4"/>
<keyword evidence="1" id="KW-0472">Membrane</keyword>
<keyword evidence="1" id="KW-1133">Transmembrane helix</keyword>
<dbReference type="InParanoid" id="A0A409WST4"/>
<proteinExistence type="predicted"/>
<dbReference type="EMBL" id="NHYD01003237">
    <property type="protein sequence ID" value="PPQ81578.1"/>
    <property type="molecule type" value="Genomic_DNA"/>
</dbReference>
<evidence type="ECO:0000256" key="1">
    <source>
        <dbReference type="SAM" id="Phobius"/>
    </source>
</evidence>
<keyword evidence="3" id="KW-1185">Reference proteome</keyword>
<dbReference type="STRING" id="93625.A0A409WST4"/>